<gene>
    <name evidence="2" type="ORF">EWM64_g442</name>
</gene>
<evidence type="ECO:0000313" key="2">
    <source>
        <dbReference type="EMBL" id="TFY83560.1"/>
    </source>
</evidence>
<name>A0A4Z0AAJ9_9AGAM</name>
<proteinExistence type="predicted"/>
<dbReference type="Proteomes" id="UP000298061">
    <property type="component" value="Unassembled WGS sequence"/>
</dbReference>
<keyword evidence="3" id="KW-1185">Reference proteome</keyword>
<organism evidence="2 3">
    <name type="scientific">Hericium alpestre</name>
    <dbReference type="NCBI Taxonomy" id="135208"/>
    <lineage>
        <taxon>Eukaryota</taxon>
        <taxon>Fungi</taxon>
        <taxon>Dikarya</taxon>
        <taxon>Basidiomycota</taxon>
        <taxon>Agaricomycotina</taxon>
        <taxon>Agaricomycetes</taxon>
        <taxon>Russulales</taxon>
        <taxon>Hericiaceae</taxon>
        <taxon>Hericium</taxon>
    </lineage>
</organism>
<evidence type="ECO:0000256" key="1">
    <source>
        <dbReference type="SAM" id="MobiDB-lite"/>
    </source>
</evidence>
<dbReference type="OrthoDB" id="3145912at2759"/>
<reference evidence="2 3" key="1">
    <citation type="submission" date="2019-02" db="EMBL/GenBank/DDBJ databases">
        <title>Genome sequencing of the rare red list fungi Hericium alpestre (H. flagellum).</title>
        <authorList>
            <person name="Buettner E."/>
            <person name="Kellner H."/>
        </authorList>
    </citation>
    <scope>NUCLEOTIDE SEQUENCE [LARGE SCALE GENOMIC DNA]</scope>
    <source>
        <strain evidence="2 3">DSM 108284</strain>
    </source>
</reference>
<dbReference type="EMBL" id="SFCI01000021">
    <property type="protein sequence ID" value="TFY83560.1"/>
    <property type="molecule type" value="Genomic_DNA"/>
</dbReference>
<feature type="region of interest" description="Disordered" evidence="1">
    <location>
        <begin position="263"/>
        <end position="296"/>
    </location>
</feature>
<protein>
    <recommendedName>
        <fullName evidence="4">F-box domain-containing protein</fullName>
    </recommendedName>
</protein>
<comment type="caution">
    <text evidence="2">The sequence shown here is derived from an EMBL/GenBank/DDBJ whole genome shotgun (WGS) entry which is preliminary data.</text>
</comment>
<sequence length="296" mass="32757">MSQTDCPSAFHRFPVELIRDIFEFAAQSDPSSACALSLVCGISRMWIEPILYHTVVIESARSLNAFAATINTKPASFSSRVKHLGIFAPGPLSVIHGLMSACQGVENLACGFSLPSYAKEYRIAEHAFAQQEQHLLSLSCTEGWDPTLLGPSVTRLRVHLSLVSWDPSRLEQLTHLRSLTHLAIVHRQSNNTPVFLLPIIRDILGNIPLRLLLVQVIGRPQRAADDLVHTLNTRAMEELHDPRLVAEAAPFSTVRQWESASRGAGDMWSGAESEVTRRRETLSTRRGVHAPTMTQA</sequence>
<feature type="compositionally biased region" description="Basic and acidic residues" evidence="1">
    <location>
        <begin position="274"/>
        <end position="283"/>
    </location>
</feature>
<evidence type="ECO:0008006" key="4">
    <source>
        <dbReference type="Google" id="ProtNLM"/>
    </source>
</evidence>
<accession>A0A4Z0AAJ9</accession>
<dbReference type="AlphaFoldDB" id="A0A4Z0AAJ9"/>
<evidence type="ECO:0000313" key="3">
    <source>
        <dbReference type="Proteomes" id="UP000298061"/>
    </source>
</evidence>